<reference evidence="2 3" key="1">
    <citation type="submission" date="2018-07" db="EMBL/GenBank/DDBJ databases">
        <title>Giant CbK-like Caulobacter bacteriophages have genetically divergent genomes.</title>
        <authorList>
            <person name="Wilson K.M."/>
            <person name="Ely B."/>
        </authorList>
    </citation>
    <scope>NUCLEOTIDE SEQUENCE [LARGE SCALE GENOMIC DNA]</scope>
</reference>
<accession>A0A385E9E3</accession>
<proteinExistence type="predicted"/>
<dbReference type="Proteomes" id="UP000258997">
    <property type="component" value="Segment"/>
</dbReference>
<keyword evidence="3" id="KW-1185">Reference proteome</keyword>
<evidence type="ECO:0000313" key="3">
    <source>
        <dbReference type="Proteomes" id="UP000258997"/>
    </source>
</evidence>
<sequence>MSFVDRMRAYLQADLEIVKHFTERFFAKRPDEPDAGVSPQPMKPAPPGAGMGSGTIPGGGGGGGNTHFYYPGVGGGGGYATASGGNGGGSYSGSSGQVLACNGHAMPWMVVSPAKLKSTKPAGSFKDLNATEEAVVHNVAQYEGTELVRERDGTFSYCRSGLALAKDRVKARTVNALISKKFLDVVEFGDRAEALVCKLGSNILVHGR</sequence>
<feature type="region of interest" description="Disordered" evidence="1">
    <location>
        <begin position="29"/>
        <end position="50"/>
    </location>
</feature>
<organism evidence="2 3">
    <name type="scientific">Caulobacter phage CcrBL10</name>
    <dbReference type="NCBI Taxonomy" id="2283269"/>
    <lineage>
        <taxon>Viruses</taxon>
        <taxon>Duplodnaviria</taxon>
        <taxon>Heunggongvirae</taxon>
        <taxon>Uroviricota</taxon>
        <taxon>Caudoviricetes</taxon>
        <taxon>Jeanschmidtviridae</taxon>
        <taxon>Poindextervirus</taxon>
        <taxon>Poindextervirus BL10</taxon>
    </lineage>
</organism>
<gene>
    <name evidence="2" type="ORF">CcrBL10_gp260</name>
</gene>
<evidence type="ECO:0000313" key="2">
    <source>
        <dbReference type="EMBL" id="AXQ68464.1"/>
    </source>
</evidence>
<protein>
    <submittedName>
        <fullName evidence="2">Uncharacterized protein</fullName>
    </submittedName>
</protein>
<name>A0A385E9E3_9CAUD</name>
<dbReference type="EMBL" id="MH588544">
    <property type="protein sequence ID" value="AXQ68464.1"/>
    <property type="molecule type" value="Genomic_DNA"/>
</dbReference>
<evidence type="ECO:0000256" key="1">
    <source>
        <dbReference type="SAM" id="MobiDB-lite"/>
    </source>
</evidence>